<comment type="caution">
    <text evidence="1">The sequence shown here is derived from an EMBL/GenBank/DDBJ whole genome shotgun (WGS) entry which is preliminary data.</text>
</comment>
<evidence type="ECO:0008006" key="3">
    <source>
        <dbReference type="Google" id="ProtNLM"/>
    </source>
</evidence>
<dbReference type="RefSeq" id="WP_119118301.1">
    <property type="nucleotide sequence ID" value="NZ_QWVS01000038.1"/>
</dbReference>
<protein>
    <recommendedName>
        <fullName evidence="3">Lipoprotein</fullName>
    </recommendedName>
</protein>
<proteinExistence type="predicted"/>
<gene>
    <name evidence="1" type="ORF">D1953_16695</name>
</gene>
<dbReference type="AlphaFoldDB" id="A0A398B5C6"/>
<reference evidence="1 2" key="1">
    <citation type="submission" date="2018-08" db="EMBL/GenBank/DDBJ databases">
        <title>Bacillus jemisoniae sp. nov., Bacillus chryseoplanitiae sp. nov., Bacillus resnikiae sp. nov., and Bacillus frankliniae sp. nov., isolated from Viking spacecraft and associated surfaces.</title>
        <authorList>
            <person name="Seuylemezian A."/>
            <person name="Vaishampayan P."/>
        </authorList>
    </citation>
    <scope>NUCLEOTIDE SEQUENCE [LARGE SCALE GENOMIC DNA]</scope>
    <source>
        <strain evidence="1 2">MA001</strain>
    </source>
</reference>
<dbReference type="Proteomes" id="UP000266016">
    <property type="component" value="Unassembled WGS sequence"/>
</dbReference>
<name>A0A398B5C6_9BACI</name>
<evidence type="ECO:0000313" key="1">
    <source>
        <dbReference type="EMBL" id="RID82976.1"/>
    </source>
</evidence>
<accession>A0A398B5C6</accession>
<dbReference type="PROSITE" id="PS51257">
    <property type="entry name" value="PROKAR_LIPOPROTEIN"/>
    <property type="match status" value="1"/>
</dbReference>
<keyword evidence="2" id="KW-1185">Reference proteome</keyword>
<sequence>MKKEKGKNKTLFLEAVFILVLLSGCGNDRIIDKIQIIDTLAYDKKRDKIEGMVIYPLFKEKGKTVLKDFKTFSTTFEDILQRLERLAG</sequence>
<organism evidence="1 2">
    <name type="scientific">Peribacillus asahii</name>
    <dbReference type="NCBI Taxonomy" id="228899"/>
    <lineage>
        <taxon>Bacteria</taxon>
        <taxon>Bacillati</taxon>
        <taxon>Bacillota</taxon>
        <taxon>Bacilli</taxon>
        <taxon>Bacillales</taxon>
        <taxon>Bacillaceae</taxon>
        <taxon>Peribacillus</taxon>
    </lineage>
</organism>
<dbReference type="EMBL" id="QWVS01000038">
    <property type="protein sequence ID" value="RID82976.1"/>
    <property type="molecule type" value="Genomic_DNA"/>
</dbReference>
<evidence type="ECO:0000313" key="2">
    <source>
        <dbReference type="Proteomes" id="UP000266016"/>
    </source>
</evidence>